<evidence type="ECO:0000313" key="1">
    <source>
        <dbReference type="EMBL" id="KTB40979.1"/>
    </source>
</evidence>
<gene>
    <name evidence="1" type="ORF">WG66_6446</name>
</gene>
<reference evidence="1 2" key="1">
    <citation type="submission" date="2015-12" db="EMBL/GenBank/DDBJ databases">
        <title>Draft genome sequence of Moniliophthora roreri, the causal agent of frosty pod rot of cacao.</title>
        <authorList>
            <person name="Aime M.C."/>
            <person name="Diaz-Valderrama J.R."/>
            <person name="Kijpornyongpan T."/>
            <person name="Phillips-Mora W."/>
        </authorList>
    </citation>
    <scope>NUCLEOTIDE SEQUENCE [LARGE SCALE GENOMIC DNA]</scope>
    <source>
        <strain evidence="1 2">MCA 2952</strain>
    </source>
</reference>
<dbReference type="AlphaFoldDB" id="A0A0W0FXD6"/>
<sequence>MAKAELQLQKGEANNALCELQLSLQDEKTFMEEKNCKSNHNVGSKQATHSWDSIKAASKRVEKHQQKYNACWKAMLVLGLSESNPVFQLIHDQNVFVKNTLEFHQLGDRKKTDSWLWGAEDLASLLEAEWSDLAVDCNQVQWFQAHANMQWWQEEVEILSEELWHAICRFKKWALVWNQLAESSGEL</sequence>
<accession>A0A0W0FXD6</accession>
<comment type="caution">
    <text evidence="1">The sequence shown here is derived from an EMBL/GenBank/DDBJ whole genome shotgun (WGS) entry which is preliminary data.</text>
</comment>
<evidence type="ECO:0000313" key="2">
    <source>
        <dbReference type="Proteomes" id="UP000054988"/>
    </source>
</evidence>
<organism evidence="1 2">
    <name type="scientific">Moniliophthora roreri</name>
    <name type="common">Frosty pod rot fungus</name>
    <name type="synonym">Monilia roreri</name>
    <dbReference type="NCBI Taxonomy" id="221103"/>
    <lineage>
        <taxon>Eukaryota</taxon>
        <taxon>Fungi</taxon>
        <taxon>Dikarya</taxon>
        <taxon>Basidiomycota</taxon>
        <taxon>Agaricomycotina</taxon>
        <taxon>Agaricomycetes</taxon>
        <taxon>Agaricomycetidae</taxon>
        <taxon>Agaricales</taxon>
        <taxon>Marasmiineae</taxon>
        <taxon>Marasmiaceae</taxon>
        <taxon>Moniliophthora</taxon>
    </lineage>
</organism>
<name>A0A0W0FXD6_MONRR</name>
<proteinExistence type="predicted"/>
<dbReference type="Proteomes" id="UP000054988">
    <property type="component" value="Unassembled WGS sequence"/>
</dbReference>
<dbReference type="EMBL" id="LATX01001529">
    <property type="protein sequence ID" value="KTB40979.1"/>
    <property type="molecule type" value="Genomic_DNA"/>
</dbReference>
<protein>
    <submittedName>
        <fullName evidence="1">Uncharacterized protein</fullName>
    </submittedName>
</protein>